<dbReference type="AlphaFoldDB" id="A0A323V7R7"/>
<feature type="signal peptide" evidence="2">
    <location>
        <begin position="1"/>
        <end position="24"/>
    </location>
</feature>
<dbReference type="CDD" id="cd13530">
    <property type="entry name" value="PBP2_peptides_like"/>
    <property type="match status" value="1"/>
</dbReference>
<feature type="chain" id="PRO_5016278464" evidence="2">
    <location>
        <begin position="25"/>
        <end position="265"/>
    </location>
</feature>
<sequence length="265" mass="29456">MNKKLFPMILAGLLLLGEGGPAVAADREADVRQAGVLKVCIWPDYYGITFRNPKSGQLTGLDISLSQAFAADLGVKVEYVDVTFPTFIDALLERRCDVAMFGIGALPSRAEKVRFSLPYLRSDLVAVTLRNHPSVKRWADIDQPGRVVSVLKGTFMEPVMRAQLKHAELQVVAPPETREREVRSGRADVFMSDYPYTRRVLDNEDWAHLVFPDQPVFPLDYAYAVAPGDDAWLARVNRFVSQIKQDGRLAAAAEAVKLTPIVVKD</sequence>
<dbReference type="EMBL" id="QKOE01000008">
    <property type="protein sequence ID" value="PZA16208.1"/>
    <property type="molecule type" value="Genomic_DNA"/>
</dbReference>
<comment type="caution">
    <text evidence="4">The sequence shown here is derived from an EMBL/GenBank/DDBJ whole genome shotgun (WGS) entry which is preliminary data.</text>
</comment>
<evidence type="ECO:0000313" key="5">
    <source>
        <dbReference type="Proteomes" id="UP000248259"/>
    </source>
</evidence>
<dbReference type="Proteomes" id="UP000248259">
    <property type="component" value="Unassembled WGS sequence"/>
</dbReference>
<dbReference type="Pfam" id="PF00497">
    <property type="entry name" value="SBP_bac_3"/>
    <property type="match status" value="1"/>
</dbReference>
<accession>A0A323V7R7</accession>
<proteinExistence type="predicted"/>
<protein>
    <submittedName>
        <fullName evidence="4">Amino acid ABC transporter substrate-binding protein</fullName>
    </submittedName>
</protein>
<gene>
    <name evidence="4" type="ORF">DNK49_12910</name>
</gene>
<dbReference type="InterPro" id="IPR001638">
    <property type="entry name" value="Solute-binding_3/MltF_N"/>
</dbReference>
<dbReference type="OrthoDB" id="8994218at2"/>
<evidence type="ECO:0000313" key="4">
    <source>
        <dbReference type="EMBL" id="PZA16208.1"/>
    </source>
</evidence>
<feature type="domain" description="Solute-binding protein family 3/N-terminal" evidence="3">
    <location>
        <begin position="36"/>
        <end position="260"/>
    </location>
</feature>
<dbReference type="PANTHER" id="PTHR35936">
    <property type="entry name" value="MEMBRANE-BOUND LYTIC MUREIN TRANSGLYCOSYLASE F"/>
    <property type="match status" value="1"/>
</dbReference>
<reference evidence="4 5" key="1">
    <citation type="submission" date="2018-06" db="EMBL/GenBank/DDBJ databases">
        <title>Azoarcus communis strain SWub3 genome.</title>
        <authorList>
            <person name="Zorraquino Salvo V."/>
            <person name="Toubiana D."/>
            <person name="Blumwald E."/>
        </authorList>
    </citation>
    <scope>NUCLEOTIDE SEQUENCE [LARGE SCALE GENOMIC DNA]</scope>
    <source>
        <strain evidence="4 5">SWub3</strain>
    </source>
</reference>
<dbReference type="SUPFAM" id="SSF53850">
    <property type="entry name" value="Periplasmic binding protein-like II"/>
    <property type="match status" value="1"/>
</dbReference>
<dbReference type="Gene3D" id="3.40.190.10">
    <property type="entry name" value="Periplasmic binding protein-like II"/>
    <property type="match status" value="2"/>
</dbReference>
<evidence type="ECO:0000256" key="1">
    <source>
        <dbReference type="ARBA" id="ARBA00022729"/>
    </source>
</evidence>
<organism evidence="4 5">
    <name type="scientific">Parazoarcus communis SWub3 = DSM 12120</name>
    <dbReference type="NCBI Taxonomy" id="1121029"/>
    <lineage>
        <taxon>Bacteria</taxon>
        <taxon>Pseudomonadati</taxon>
        <taxon>Pseudomonadota</taxon>
        <taxon>Betaproteobacteria</taxon>
        <taxon>Rhodocyclales</taxon>
        <taxon>Zoogloeaceae</taxon>
        <taxon>Parazoarcus</taxon>
    </lineage>
</organism>
<keyword evidence="5" id="KW-1185">Reference proteome</keyword>
<dbReference type="PANTHER" id="PTHR35936:SF17">
    <property type="entry name" value="ARGININE-BINDING EXTRACELLULAR PROTEIN ARTP"/>
    <property type="match status" value="1"/>
</dbReference>
<dbReference type="SMART" id="SM00062">
    <property type="entry name" value="PBPb"/>
    <property type="match status" value="1"/>
</dbReference>
<keyword evidence="1 2" id="KW-0732">Signal</keyword>
<evidence type="ECO:0000259" key="3">
    <source>
        <dbReference type="SMART" id="SM00062"/>
    </source>
</evidence>
<evidence type="ECO:0000256" key="2">
    <source>
        <dbReference type="SAM" id="SignalP"/>
    </source>
</evidence>
<dbReference type="RefSeq" id="WP_110525159.1">
    <property type="nucleotide sequence ID" value="NZ_QKOE01000008.1"/>
</dbReference>
<name>A0A323V7R7_9RHOO</name>